<dbReference type="RefSeq" id="WP_169454154.1">
    <property type="nucleotide sequence ID" value="NZ_CP051774.1"/>
</dbReference>
<evidence type="ECO:0000256" key="1">
    <source>
        <dbReference type="ARBA" id="ARBA00000223"/>
    </source>
</evidence>
<evidence type="ECO:0000256" key="4">
    <source>
        <dbReference type="SAM" id="SignalP"/>
    </source>
</evidence>
<dbReference type="EC" id="5.4.99.62" evidence="2"/>
<gene>
    <name evidence="5" type="ORF">HHL09_08600</name>
</gene>
<feature type="chain" id="PRO_5032948687" description="D-ribose pyranase" evidence="4">
    <location>
        <begin position="23"/>
        <end position="193"/>
    </location>
</feature>
<evidence type="ECO:0000313" key="5">
    <source>
        <dbReference type="EMBL" id="QJE95841.1"/>
    </source>
</evidence>
<dbReference type="PROSITE" id="PS51257">
    <property type="entry name" value="PROKAR_LIPOPROTEIN"/>
    <property type="match status" value="1"/>
</dbReference>
<dbReference type="Pfam" id="PF05025">
    <property type="entry name" value="RbsD_FucU"/>
    <property type="match status" value="1"/>
</dbReference>
<keyword evidence="3" id="KW-0413">Isomerase</keyword>
<evidence type="ECO:0000313" key="6">
    <source>
        <dbReference type="Proteomes" id="UP000501812"/>
    </source>
</evidence>
<dbReference type="SUPFAM" id="SSF102546">
    <property type="entry name" value="RbsD-like"/>
    <property type="match status" value="1"/>
</dbReference>
<protein>
    <recommendedName>
        <fullName evidence="2">D-ribose pyranase</fullName>
        <ecNumber evidence="2">5.4.99.62</ecNumber>
    </recommendedName>
</protein>
<dbReference type="GO" id="GO:0062193">
    <property type="term" value="F:D-ribose pyranase activity"/>
    <property type="evidence" value="ECO:0007669"/>
    <property type="project" value="UniProtKB-EC"/>
</dbReference>
<dbReference type="EMBL" id="CP051774">
    <property type="protein sequence ID" value="QJE95841.1"/>
    <property type="molecule type" value="Genomic_DNA"/>
</dbReference>
<dbReference type="Proteomes" id="UP000501812">
    <property type="component" value="Chromosome"/>
</dbReference>
<comment type="catalytic activity">
    <reaction evidence="1">
        <text>beta-D-ribopyranose = beta-D-ribofuranose</text>
        <dbReference type="Rhea" id="RHEA:25432"/>
        <dbReference type="ChEBI" id="CHEBI:27476"/>
        <dbReference type="ChEBI" id="CHEBI:47002"/>
        <dbReference type="EC" id="5.4.99.62"/>
    </reaction>
</comment>
<feature type="signal peptide" evidence="4">
    <location>
        <begin position="1"/>
        <end position="22"/>
    </location>
</feature>
<dbReference type="GO" id="GO:0048029">
    <property type="term" value="F:monosaccharide binding"/>
    <property type="evidence" value="ECO:0007669"/>
    <property type="project" value="InterPro"/>
</dbReference>
<evidence type="ECO:0000256" key="3">
    <source>
        <dbReference type="ARBA" id="ARBA00023235"/>
    </source>
</evidence>
<name>A0A858RGZ9_9BACT</name>
<keyword evidence="6" id="KW-1185">Reference proteome</keyword>
<dbReference type="AlphaFoldDB" id="A0A858RGZ9"/>
<proteinExistence type="predicted"/>
<dbReference type="Gene3D" id="3.40.1650.10">
    <property type="entry name" value="RbsD-like domain"/>
    <property type="match status" value="1"/>
</dbReference>
<keyword evidence="4" id="KW-0732">Signal</keyword>
<dbReference type="KEGG" id="luo:HHL09_08600"/>
<sequence length="193" mass="22017">MLMWLRACLIFASVLLSGCGMIKQGGDNWKAALAAQTAQLGYRNWIVVAEASFPAHSRPGVRQINANEEIPVVVDEVLRTLEQTEHVTPRIYVTREMRVVENDYAPGIDEFRKQLQGAIHAHETTELEQQSLMTLMEDTTKSFEVLVIRTNTALPYTSVFMELQPGYWNADSESRLRDQLERQRMEKLARPVP</sequence>
<organism evidence="5 6">
    <name type="scientific">Luteolibacter luteus</name>
    <dbReference type="NCBI Taxonomy" id="2728835"/>
    <lineage>
        <taxon>Bacteria</taxon>
        <taxon>Pseudomonadati</taxon>
        <taxon>Verrucomicrobiota</taxon>
        <taxon>Verrucomicrobiia</taxon>
        <taxon>Verrucomicrobiales</taxon>
        <taxon>Verrucomicrobiaceae</taxon>
        <taxon>Luteolibacter</taxon>
    </lineage>
</organism>
<accession>A0A858RGZ9</accession>
<evidence type="ECO:0000256" key="2">
    <source>
        <dbReference type="ARBA" id="ARBA00012862"/>
    </source>
</evidence>
<dbReference type="InterPro" id="IPR007721">
    <property type="entry name" value="RbsD_FucU"/>
</dbReference>
<reference evidence="5 6" key="1">
    <citation type="submission" date="2020-04" db="EMBL/GenBank/DDBJ databases">
        <title>Luteolibacter sp. G-1-1-1 isolated from soil.</title>
        <authorList>
            <person name="Dahal R.H."/>
        </authorList>
    </citation>
    <scope>NUCLEOTIDE SEQUENCE [LARGE SCALE GENOMIC DNA]</scope>
    <source>
        <strain evidence="5 6">G-1-1-1</strain>
    </source>
</reference>
<dbReference type="GO" id="GO:0005996">
    <property type="term" value="P:monosaccharide metabolic process"/>
    <property type="evidence" value="ECO:0007669"/>
    <property type="project" value="InterPro"/>
</dbReference>
<dbReference type="InterPro" id="IPR023750">
    <property type="entry name" value="RbsD-like_sf"/>
</dbReference>